<keyword evidence="2" id="KW-0326">Glycosidase</keyword>
<comment type="caution">
    <text evidence="4">The sequence shown here is derived from an EMBL/GenBank/DDBJ whole genome shotgun (WGS) entry which is preliminary data.</text>
</comment>
<dbReference type="Proteomes" id="UP001597452">
    <property type="component" value="Unassembled WGS sequence"/>
</dbReference>
<proteinExistence type="predicted"/>
<dbReference type="PANTHER" id="PTHR12304">
    <property type="entry name" value="INOSINE-URIDINE PREFERRING NUCLEOSIDE HYDROLASE"/>
    <property type="match status" value="1"/>
</dbReference>
<dbReference type="Pfam" id="PF01156">
    <property type="entry name" value="IU_nuc_hydro"/>
    <property type="match status" value="1"/>
</dbReference>
<dbReference type="RefSeq" id="WP_054754045.1">
    <property type="nucleotide sequence ID" value="NZ_JBHUMZ010000050.1"/>
</dbReference>
<reference evidence="5" key="1">
    <citation type="journal article" date="2019" name="Int. J. Syst. Evol. Microbiol.">
        <title>The Global Catalogue of Microorganisms (GCM) 10K type strain sequencing project: providing services to taxonomists for standard genome sequencing and annotation.</title>
        <authorList>
            <consortium name="The Broad Institute Genomics Platform"/>
            <consortium name="The Broad Institute Genome Sequencing Center for Infectious Disease"/>
            <person name="Wu L."/>
            <person name="Ma J."/>
        </authorList>
    </citation>
    <scope>NUCLEOTIDE SEQUENCE [LARGE SCALE GENOMIC DNA]</scope>
    <source>
        <strain evidence="5">TISTR 1571</strain>
    </source>
</reference>
<gene>
    <name evidence="4" type="ORF">ACFSW4_14060</name>
</gene>
<dbReference type="CDD" id="cd02651">
    <property type="entry name" value="nuc_hydro_IU_UC_XIUA"/>
    <property type="match status" value="1"/>
</dbReference>
<name>A0ABW5QEL2_9BACI</name>
<evidence type="ECO:0000256" key="2">
    <source>
        <dbReference type="ARBA" id="ARBA00023295"/>
    </source>
</evidence>
<organism evidence="4 5">
    <name type="scientific">Piscibacillus salipiscarius</name>
    <dbReference type="NCBI Taxonomy" id="299480"/>
    <lineage>
        <taxon>Bacteria</taxon>
        <taxon>Bacillati</taxon>
        <taxon>Bacillota</taxon>
        <taxon>Bacilli</taxon>
        <taxon>Bacillales</taxon>
        <taxon>Bacillaceae</taxon>
        <taxon>Piscibacillus</taxon>
    </lineage>
</organism>
<dbReference type="EMBL" id="JBHUMZ010000050">
    <property type="protein sequence ID" value="MFD2639990.1"/>
    <property type="molecule type" value="Genomic_DNA"/>
</dbReference>
<dbReference type="PANTHER" id="PTHR12304:SF4">
    <property type="entry name" value="URIDINE NUCLEOSIDASE"/>
    <property type="match status" value="1"/>
</dbReference>
<dbReference type="InterPro" id="IPR036452">
    <property type="entry name" value="Ribo_hydro-like"/>
</dbReference>
<feature type="domain" description="Inosine/uridine-preferring nucleoside hydrolase" evidence="3">
    <location>
        <begin position="6"/>
        <end position="301"/>
    </location>
</feature>
<keyword evidence="5" id="KW-1185">Reference proteome</keyword>
<dbReference type="InterPro" id="IPR015910">
    <property type="entry name" value="I/U_nuclsd_hydro_CS"/>
</dbReference>
<evidence type="ECO:0000313" key="4">
    <source>
        <dbReference type="EMBL" id="MFD2639990.1"/>
    </source>
</evidence>
<evidence type="ECO:0000259" key="3">
    <source>
        <dbReference type="Pfam" id="PF01156"/>
    </source>
</evidence>
<dbReference type="InterPro" id="IPR023186">
    <property type="entry name" value="IUNH"/>
</dbReference>
<dbReference type="Gene3D" id="3.90.245.10">
    <property type="entry name" value="Ribonucleoside hydrolase-like"/>
    <property type="match status" value="1"/>
</dbReference>
<dbReference type="SUPFAM" id="SSF53590">
    <property type="entry name" value="Nucleoside hydrolase"/>
    <property type="match status" value="1"/>
</dbReference>
<sequence length="312" mass="34003">MTKTNIIIDCDPGHDDAIAMILAASNQDLLNIKAITTVGGNVEVEKNTLNALRICDIIGLEQVPVAKGAKRPLVKDIEVAESIHGESGLEGPNLPDVPTKQIIDTHAVDLILEILHNTDEPITLVATGPLTNIAMVLIKEPELKQKISEIVLMGGGTFGNWTPAAEFNIYVDAEAADVVFKSGIPICMFGLDVTHQVLATNEEIAKLQNINNNVSEFVVELLHFFTKTYQDVFDFEGAPIHDACTIAYLIDPSIFTFKHVHVDIETKGEHSYGMTAVDRLGVTGKEPNVHFATEANTSKFWTLLEKSVASYS</sequence>
<keyword evidence="1 4" id="KW-0378">Hydrolase</keyword>
<dbReference type="InterPro" id="IPR001910">
    <property type="entry name" value="Inosine/uridine_hydrolase_dom"/>
</dbReference>
<accession>A0ABW5QEL2</accession>
<dbReference type="GO" id="GO:0016787">
    <property type="term" value="F:hydrolase activity"/>
    <property type="evidence" value="ECO:0007669"/>
    <property type="project" value="UniProtKB-KW"/>
</dbReference>
<evidence type="ECO:0000313" key="5">
    <source>
        <dbReference type="Proteomes" id="UP001597452"/>
    </source>
</evidence>
<dbReference type="PROSITE" id="PS01247">
    <property type="entry name" value="IUNH"/>
    <property type="match status" value="1"/>
</dbReference>
<evidence type="ECO:0000256" key="1">
    <source>
        <dbReference type="ARBA" id="ARBA00022801"/>
    </source>
</evidence>
<protein>
    <submittedName>
        <fullName evidence="4">Nucleoside hydrolase</fullName>
    </submittedName>
</protein>